<proteinExistence type="predicted"/>
<dbReference type="Proteomes" id="UP000292082">
    <property type="component" value="Unassembled WGS sequence"/>
</dbReference>
<keyword evidence="2" id="KW-1185">Reference proteome</keyword>
<accession>A0A4Q9QAN7</accession>
<name>A0A4Q9QAN7_9APHY</name>
<sequence>METLQVVNFDPAKVRAHPRVIEWMAQYDGKIPDELEEHTPMIPDESEEHTPMWPETDVDEELELWHDLL</sequence>
<dbReference type="STRING" id="114155.A0A4Q9QAN7"/>
<reference evidence="1 2" key="1">
    <citation type="submission" date="2019-01" db="EMBL/GenBank/DDBJ databases">
        <title>Draft genome sequences of three monokaryotic isolates of the white-rot basidiomycete fungus Dichomitus squalens.</title>
        <authorList>
            <consortium name="DOE Joint Genome Institute"/>
            <person name="Lopez S.C."/>
            <person name="Andreopoulos B."/>
            <person name="Pangilinan J."/>
            <person name="Lipzen A."/>
            <person name="Riley R."/>
            <person name="Ahrendt S."/>
            <person name="Ng V."/>
            <person name="Barry K."/>
            <person name="Daum C."/>
            <person name="Grigoriev I.V."/>
            <person name="Hilden K.S."/>
            <person name="Makela M.R."/>
            <person name="de Vries R.P."/>
        </authorList>
    </citation>
    <scope>NUCLEOTIDE SEQUENCE [LARGE SCALE GENOMIC DNA]</scope>
    <source>
        <strain evidence="1 2">CBS 464.89</strain>
    </source>
</reference>
<gene>
    <name evidence="1" type="ORF">BD310DRAFT_282545</name>
</gene>
<evidence type="ECO:0000313" key="1">
    <source>
        <dbReference type="EMBL" id="TBU64712.1"/>
    </source>
</evidence>
<dbReference type="AlphaFoldDB" id="A0A4Q9QAN7"/>
<organism evidence="1 2">
    <name type="scientific">Dichomitus squalens</name>
    <dbReference type="NCBI Taxonomy" id="114155"/>
    <lineage>
        <taxon>Eukaryota</taxon>
        <taxon>Fungi</taxon>
        <taxon>Dikarya</taxon>
        <taxon>Basidiomycota</taxon>
        <taxon>Agaricomycotina</taxon>
        <taxon>Agaricomycetes</taxon>
        <taxon>Polyporales</taxon>
        <taxon>Polyporaceae</taxon>
        <taxon>Dichomitus</taxon>
    </lineage>
</organism>
<protein>
    <submittedName>
        <fullName evidence="1">Uncharacterized protein</fullName>
    </submittedName>
</protein>
<evidence type="ECO:0000313" key="2">
    <source>
        <dbReference type="Proteomes" id="UP000292082"/>
    </source>
</evidence>
<dbReference type="EMBL" id="ML145085">
    <property type="protein sequence ID" value="TBU64712.1"/>
    <property type="molecule type" value="Genomic_DNA"/>
</dbReference>